<gene>
    <name evidence="1" type="ORF">Pbs1_28960</name>
</gene>
<organism evidence="1">
    <name type="scientific">Tenacibaculum sp. Pbs-1</name>
    <dbReference type="NCBI Taxonomy" id="3238748"/>
    <lineage>
        <taxon>Bacteria</taxon>
        <taxon>Pseudomonadati</taxon>
        <taxon>Bacteroidota</taxon>
        <taxon>Flavobacteriia</taxon>
        <taxon>Flavobacteriales</taxon>
        <taxon>Flavobacteriaceae</taxon>
        <taxon>Tenacibaculum</taxon>
    </lineage>
</organism>
<dbReference type="EMBL" id="AP035888">
    <property type="protein sequence ID" value="BFP69553.1"/>
    <property type="molecule type" value="Genomic_DNA"/>
</dbReference>
<accession>A0AB33L139</accession>
<reference evidence="1" key="1">
    <citation type="submission" date="2024-08" db="EMBL/GenBank/DDBJ databases">
        <title>Whole genome sequence of Tenacibaculum sp. strain pbs-1 associated with black-spot shell disease in Akoya pearl oysters.</title>
        <authorList>
            <person name="Sakatoku A."/>
            <person name="Suzuki T."/>
            <person name="Hatano K."/>
            <person name="Seki M."/>
            <person name="Tanaka D."/>
            <person name="Nakamura S."/>
            <person name="Suzuki N."/>
            <person name="Isshiki T."/>
        </authorList>
    </citation>
    <scope>NUCLEOTIDE SEQUENCE</scope>
    <source>
        <strain evidence="1">Pbs-1</strain>
    </source>
</reference>
<name>A0AB33L139_9FLAO</name>
<dbReference type="AlphaFoldDB" id="A0AB33L139"/>
<proteinExistence type="predicted"/>
<sequence length="40" mass="4509">MKTRVYDKQGLNAKVGKIVAKTEYLQNLASQAKTPKKKKC</sequence>
<evidence type="ECO:0000313" key="1">
    <source>
        <dbReference type="EMBL" id="BFP69553.1"/>
    </source>
</evidence>
<protein>
    <submittedName>
        <fullName evidence="1">Uncharacterized protein</fullName>
    </submittedName>
</protein>